<evidence type="ECO:0000313" key="3">
    <source>
        <dbReference type="Proteomes" id="UP000663828"/>
    </source>
</evidence>
<evidence type="ECO:0000256" key="1">
    <source>
        <dbReference type="SAM" id="MobiDB-lite"/>
    </source>
</evidence>
<proteinExistence type="predicted"/>
<comment type="caution">
    <text evidence="2">The sequence shown here is derived from an EMBL/GenBank/DDBJ whole genome shotgun (WGS) entry which is preliminary data.</text>
</comment>
<accession>A0A815X6D5</accession>
<dbReference type="AlphaFoldDB" id="A0A815X6D5"/>
<organism evidence="2 3">
    <name type="scientific">Adineta ricciae</name>
    <name type="common">Rotifer</name>
    <dbReference type="NCBI Taxonomy" id="249248"/>
    <lineage>
        <taxon>Eukaryota</taxon>
        <taxon>Metazoa</taxon>
        <taxon>Spiralia</taxon>
        <taxon>Gnathifera</taxon>
        <taxon>Rotifera</taxon>
        <taxon>Eurotatoria</taxon>
        <taxon>Bdelloidea</taxon>
        <taxon>Adinetida</taxon>
        <taxon>Adinetidae</taxon>
        <taxon>Adineta</taxon>
    </lineage>
</organism>
<protein>
    <submittedName>
        <fullName evidence="2">Uncharacterized protein</fullName>
    </submittedName>
</protein>
<evidence type="ECO:0000313" key="2">
    <source>
        <dbReference type="EMBL" id="CAF1550947.1"/>
    </source>
</evidence>
<dbReference type="EMBL" id="CAJNOR010005200">
    <property type="protein sequence ID" value="CAF1550947.1"/>
    <property type="molecule type" value="Genomic_DNA"/>
</dbReference>
<dbReference type="Proteomes" id="UP000663828">
    <property type="component" value="Unassembled WGS sequence"/>
</dbReference>
<reference evidence="2" key="1">
    <citation type="submission" date="2021-02" db="EMBL/GenBank/DDBJ databases">
        <authorList>
            <person name="Nowell W R."/>
        </authorList>
    </citation>
    <scope>NUCLEOTIDE SEQUENCE</scope>
</reference>
<keyword evidence="3" id="KW-1185">Reference proteome</keyword>
<feature type="region of interest" description="Disordered" evidence="1">
    <location>
        <begin position="16"/>
        <end position="39"/>
    </location>
</feature>
<gene>
    <name evidence="2" type="ORF">XAT740_LOCUS42892</name>
</gene>
<name>A0A815X6D5_ADIRI</name>
<sequence>MPNNRLQQLNILGEITPEKLPRTNPKNNSQTHTYHTQHLSDNTKPIIFSKCSLTTLITTDFEQYLTARFHIVQPIAPKQAKTMIPTASNSTSAHLKRCRPSLVRVVASIGPK</sequence>
<feature type="compositionally biased region" description="Polar residues" evidence="1">
    <location>
        <begin position="24"/>
        <end position="39"/>
    </location>
</feature>